<keyword evidence="6 7" id="KW-0472">Membrane</keyword>
<evidence type="ECO:0000256" key="4">
    <source>
        <dbReference type="ARBA" id="ARBA00022970"/>
    </source>
</evidence>
<keyword evidence="3 7" id="KW-0812">Transmembrane</keyword>
<protein>
    <recommendedName>
        <fullName evidence="8">Amino acid transporter transmembrane domain-containing protein</fullName>
    </recommendedName>
</protein>
<dbReference type="GO" id="GO:0015171">
    <property type="term" value="F:amino acid transmembrane transporter activity"/>
    <property type="evidence" value="ECO:0000318"/>
    <property type="project" value="GO_Central"/>
</dbReference>
<dbReference type="EMBL" id="KI392824">
    <property type="protein sequence ID" value="ERN10521.1"/>
    <property type="molecule type" value="Genomic_DNA"/>
</dbReference>
<evidence type="ECO:0000256" key="3">
    <source>
        <dbReference type="ARBA" id="ARBA00022692"/>
    </source>
</evidence>
<dbReference type="OMA" id="MEITESK"/>
<evidence type="ECO:0000256" key="2">
    <source>
        <dbReference type="ARBA" id="ARBA00022448"/>
    </source>
</evidence>
<dbReference type="GO" id="GO:0016020">
    <property type="term" value="C:membrane"/>
    <property type="evidence" value="ECO:0000318"/>
    <property type="project" value="GO_Central"/>
</dbReference>
<keyword evidence="10" id="KW-1185">Reference proteome</keyword>
<dbReference type="Proteomes" id="UP000017836">
    <property type="component" value="Unassembled WGS sequence"/>
</dbReference>
<keyword evidence="2" id="KW-0813">Transport</keyword>
<organism evidence="9 10">
    <name type="scientific">Amborella trichopoda</name>
    <dbReference type="NCBI Taxonomy" id="13333"/>
    <lineage>
        <taxon>Eukaryota</taxon>
        <taxon>Viridiplantae</taxon>
        <taxon>Streptophyta</taxon>
        <taxon>Embryophyta</taxon>
        <taxon>Tracheophyta</taxon>
        <taxon>Spermatophyta</taxon>
        <taxon>Magnoliopsida</taxon>
        <taxon>Amborellales</taxon>
        <taxon>Amborellaceae</taxon>
        <taxon>Amborella</taxon>
    </lineage>
</organism>
<evidence type="ECO:0000256" key="5">
    <source>
        <dbReference type="ARBA" id="ARBA00022989"/>
    </source>
</evidence>
<dbReference type="Gramene" id="ERN10521">
    <property type="protein sequence ID" value="ERN10521"/>
    <property type="gene ID" value="AMTR_s00166p00041470"/>
</dbReference>
<evidence type="ECO:0000256" key="6">
    <source>
        <dbReference type="ARBA" id="ARBA00023136"/>
    </source>
</evidence>
<feature type="transmembrane region" description="Helical" evidence="7">
    <location>
        <begin position="178"/>
        <end position="198"/>
    </location>
</feature>
<feature type="transmembrane region" description="Helical" evidence="7">
    <location>
        <begin position="371"/>
        <end position="392"/>
    </location>
</feature>
<keyword evidence="4" id="KW-0029">Amino-acid transport</keyword>
<dbReference type="GO" id="GO:0003333">
    <property type="term" value="P:amino acid transmembrane transport"/>
    <property type="evidence" value="ECO:0000318"/>
    <property type="project" value="GO_Central"/>
</dbReference>
<reference evidence="10" key="1">
    <citation type="journal article" date="2013" name="Science">
        <title>The Amborella genome and the evolution of flowering plants.</title>
        <authorList>
            <consortium name="Amborella Genome Project"/>
        </authorList>
    </citation>
    <scope>NUCLEOTIDE SEQUENCE [LARGE SCALE GENOMIC DNA]</scope>
</reference>
<dbReference type="OrthoDB" id="40134at2759"/>
<gene>
    <name evidence="9" type="ORF">AMTR_s00166p00041470</name>
</gene>
<dbReference type="InterPro" id="IPR013057">
    <property type="entry name" value="AA_transpt_TM"/>
</dbReference>
<feature type="transmembrane region" description="Helical" evidence="7">
    <location>
        <begin position="110"/>
        <end position="132"/>
    </location>
</feature>
<dbReference type="HOGENOM" id="CLU_031160_3_0_1"/>
<dbReference type="eggNOG" id="KOG1303">
    <property type="taxonomic scope" value="Eukaryota"/>
</dbReference>
<feature type="transmembrane region" description="Helical" evidence="7">
    <location>
        <begin position="153"/>
        <end position="172"/>
    </location>
</feature>
<feature type="transmembrane region" description="Helical" evidence="7">
    <location>
        <begin position="345"/>
        <end position="365"/>
    </location>
</feature>
<sequence length="440" mass="49403">MEDQENGLQKERSPKALSIEPGLSTAHTIDQDPWIQVGLLLVTSFSCGYMLGYSNLILKPLGWTWGLIAMLIIGFLALYANWLLAGFHVIDGQRFIRYRDMMGYLFGRRMYHITWSLQFLMFLLGNMGFILLAGRSLKAIHAEFSLSTLRLQIYIIITGAIYFLFALMIPNMSAMRHWLGVSSVLTITYVVIVMAICVKDGKSSVSKSYAIEGSGTEKFFNAFNAFSAILFADTSGMLPEIQATLRKPVVKNMRKALCMQFTLGLAIYYAVTILGYWAYGSNVSEYLPNNFSGPKWAVIVANATVFLQTIVSQHMFCTPVHEALDTRFLHLDQSMHSRDNIKILFVLRAGLFTLNTFMAALIPFLGDFVNLIGSLSLFPLTFVFLSMIFLKVRGKTANSVVKAWHWINIVGFSVITILTTVAALRLIVENAKAYRIFADN</sequence>
<feature type="transmembrane region" description="Helical" evidence="7">
    <location>
        <begin position="299"/>
        <end position="324"/>
    </location>
</feature>
<feature type="domain" description="Amino acid transporter transmembrane" evidence="8">
    <location>
        <begin position="34"/>
        <end position="423"/>
    </location>
</feature>
<feature type="transmembrane region" description="Helical" evidence="7">
    <location>
        <begin position="404"/>
        <end position="428"/>
    </location>
</feature>
<name>W1PS33_AMBTC</name>
<evidence type="ECO:0000256" key="7">
    <source>
        <dbReference type="SAM" id="Phobius"/>
    </source>
</evidence>
<feature type="transmembrane region" description="Helical" evidence="7">
    <location>
        <begin position="34"/>
        <end position="53"/>
    </location>
</feature>
<comment type="subcellular location">
    <subcellularLocation>
        <location evidence="1">Membrane</location>
    </subcellularLocation>
</comment>
<evidence type="ECO:0000313" key="10">
    <source>
        <dbReference type="Proteomes" id="UP000017836"/>
    </source>
</evidence>
<feature type="transmembrane region" description="Helical" evidence="7">
    <location>
        <begin position="65"/>
        <end position="90"/>
    </location>
</feature>
<dbReference type="AlphaFoldDB" id="W1PS33"/>
<accession>W1PS33</accession>
<dbReference type="Pfam" id="PF01490">
    <property type="entry name" value="Aa_trans"/>
    <property type="match status" value="1"/>
</dbReference>
<keyword evidence="5 7" id="KW-1133">Transmembrane helix</keyword>
<evidence type="ECO:0000256" key="1">
    <source>
        <dbReference type="ARBA" id="ARBA00004370"/>
    </source>
</evidence>
<feature type="transmembrane region" description="Helical" evidence="7">
    <location>
        <begin position="256"/>
        <end position="279"/>
    </location>
</feature>
<evidence type="ECO:0000313" key="9">
    <source>
        <dbReference type="EMBL" id="ERN10521.1"/>
    </source>
</evidence>
<dbReference type="PANTHER" id="PTHR48017">
    <property type="entry name" value="OS05G0424000 PROTEIN-RELATED"/>
    <property type="match status" value="1"/>
</dbReference>
<evidence type="ECO:0000259" key="8">
    <source>
        <dbReference type="Pfam" id="PF01490"/>
    </source>
</evidence>
<proteinExistence type="predicted"/>